<name>A0A3P6BWU6_BRAOL</name>
<sequence length="283" mass="30991">MALRKHQKQPENPIGILFYVPYLSAARLRVKTAEFGPKNCHAYSPPFMVSGPFRNGAMGDVVPHGSKVMRGAKRGLPGRSPILVLLSPKHASLRSSDGIRCIGAGMIAPVRSKRMNLGPKNCHAYSPPFMVSGPFRNGAMGDVVPHGSKVMRFPSLDFVLGRKNKIKIIIKKGATTRTSGRSPILVLLSRPTQLNCGVLMGSARLRVKTAEFGPEKLPRIFTALYGFWAFPKWCYGRPAEFGPEKIATLFTALYGFWAFPKWGATRGLPGRSPILVLLSPKHA</sequence>
<dbReference type="EMBL" id="LR031873">
    <property type="protein sequence ID" value="VDD10697.1"/>
    <property type="molecule type" value="Genomic_DNA"/>
</dbReference>
<evidence type="ECO:0000313" key="1">
    <source>
        <dbReference type="EMBL" id="VDD10697.1"/>
    </source>
</evidence>
<reference evidence="1" key="1">
    <citation type="submission" date="2018-11" db="EMBL/GenBank/DDBJ databases">
        <authorList>
            <consortium name="Genoscope - CEA"/>
            <person name="William W."/>
        </authorList>
    </citation>
    <scope>NUCLEOTIDE SEQUENCE</scope>
</reference>
<proteinExistence type="predicted"/>
<dbReference type="AlphaFoldDB" id="A0A3P6BWU6"/>
<organism evidence="1">
    <name type="scientific">Brassica oleracea</name>
    <name type="common">Wild cabbage</name>
    <dbReference type="NCBI Taxonomy" id="3712"/>
    <lineage>
        <taxon>Eukaryota</taxon>
        <taxon>Viridiplantae</taxon>
        <taxon>Streptophyta</taxon>
        <taxon>Embryophyta</taxon>
        <taxon>Tracheophyta</taxon>
        <taxon>Spermatophyta</taxon>
        <taxon>Magnoliopsida</taxon>
        <taxon>eudicotyledons</taxon>
        <taxon>Gunneridae</taxon>
        <taxon>Pentapetalae</taxon>
        <taxon>rosids</taxon>
        <taxon>malvids</taxon>
        <taxon>Brassicales</taxon>
        <taxon>Brassicaceae</taxon>
        <taxon>Brassiceae</taxon>
        <taxon>Brassica</taxon>
    </lineage>
</organism>
<gene>
    <name evidence="1" type="ORF">BOLC4T25780H</name>
</gene>
<protein>
    <submittedName>
        <fullName evidence="1">Uncharacterized protein</fullName>
    </submittedName>
</protein>
<accession>A0A3P6BWU6</accession>